<dbReference type="PANTHER" id="PTHR10302">
    <property type="entry name" value="SINGLE-STRANDED DNA-BINDING PROTEIN"/>
    <property type="match status" value="1"/>
</dbReference>
<gene>
    <name evidence="1" type="ORF">CKAN_01191400</name>
</gene>
<dbReference type="GO" id="GO:0006264">
    <property type="term" value="P:mitochondrial DNA replication"/>
    <property type="evidence" value="ECO:0007669"/>
    <property type="project" value="TreeGrafter"/>
</dbReference>
<organism evidence="1 2">
    <name type="scientific">Cinnamomum micranthum f. kanehirae</name>
    <dbReference type="NCBI Taxonomy" id="337451"/>
    <lineage>
        <taxon>Eukaryota</taxon>
        <taxon>Viridiplantae</taxon>
        <taxon>Streptophyta</taxon>
        <taxon>Embryophyta</taxon>
        <taxon>Tracheophyta</taxon>
        <taxon>Spermatophyta</taxon>
        <taxon>Magnoliopsida</taxon>
        <taxon>Magnoliidae</taxon>
        <taxon>Laurales</taxon>
        <taxon>Lauraceae</taxon>
        <taxon>Cinnamomum</taxon>
    </lineage>
</organism>
<dbReference type="STRING" id="337451.A0A443NXB5"/>
<name>A0A443NXB5_9MAGN</name>
<proteinExistence type="predicted"/>
<dbReference type="GO" id="GO:0003697">
    <property type="term" value="F:single-stranded DNA binding"/>
    <property type="evidence" value="ECO:0007669"/>
    <property type="project" value="InterPro"/>
</dbReference>
<dbReference type="Proteomes" id="UP000283530">
    <property type="component" value="Unassembled WGS sequence"/>
</dbReference>
<sequence>MSFSSCRSRSIHGFLSLLSPSLADKKSLLFYSSSSSSSSSEYSNFYSVSSKKESFVYQNALKCRPPPTVPQYWIPSRNSVTFIGSVLFPVKKYSSCSVDSVWTMLEVESPGKSKPTFKVLLEMRGEMAEISLQHLMENDFVYVSGRLNSYTKVDSSGRDMLFYKVIVKEFNYVKHNNQCRTFQKPEALKLKSVSTSSALDSQMVETVRLHLWQVFFASPHEWWDNRGRKLYPSSPDFKHKDTGECLWIMPNDPPWVTKQLQLLDSTMTERGQGGLGSARSRLSIWEYEE</sequence>
<dbReference type="Gene3D" id="2.40.50.140">
    <property type="entry name" value="Nucleic acid-binding proteins"/>
    <property type="match status" value="1"/>
</dbReference>
<keyword evidence="1" id="KW-0238">DNA-binding</keyword>
<keyword evidence="2" id="KW-1185">Reference proteome</keyword>
<dbReference type="InterPro" id="IPR012340">
    <property type="entry name" value="NA-bd_OB-fold"/>
</dbReference>
<dbReference type="SUPFAM" id="SSF50249">
    <property type="entry name" value="Nucleic acid-binding proteins"/>
    <property type="match status" value="1"/>
</dbReference>
<accession>A0A443NXB5</accession>
<dbReference type="GO" id="GO:0042645">
    <property type="term" value="C:mitochondrial nucleoid"/>
    <property type="evidence" value="ECO:0007669"/>
    <property type="project" value="TreeGrafter"/>
</dbReference>
<dbReference type="InterPro" id="IPR011344">
    <property type="entry name" value="ssDNA-bd"/>
</dbReference>
<evidence type="ECO:0000313" key="1">
    <source>
        <dbReference type="EMBL" id="RWR83167.1"/>
    </source>
</evidence>
<comment type="caution">
    <text evidence="1">The sequence shown here is derived from an EMBL/GenBank/DDBJ whole genome shotgun (WGS) entry which is preliminary data.</text>
</comment>
<reference evidence="1 2" key="1">
    <citation type="journal article" date="2019" name="Nat. Plants">
        <title>Stout camphor tree genome fills gaps in understanding of flowering plant genome evolution.</title>
        <authorList>
            <person name="Chaw S.M."/>
            <person name="Liu Y.C."/>
            <person name="Wu Y.W."/>
            <person name="Wang H.Y."/>
            <person name="Lin C.I."/>
            <person name="Wu C.S."/>
            <person name="Ke H.M."/>
            <person name="Chang L.Y."/>
            <person name="Hsu C.Y."/>
            <person name="Yang H.T."/>
            <person name="Sudianto E."/>
            <person name="Hsu M.H."/>
            <person name="Wu K.P."/>
            <person name="Wang L.N."/>
            <person name="Leebens-Mack J.H."/>
            <person name="Tsai I.J."/>
        </authorList>
    </citation>
    <scope>NUCLEOTIDE SEQUENCE [LARGE SCALE GENOMIC DNA]</scope>
    <source>
        <strain evidence="2">cv. Chaw 1501</strain>
        <tissue evidence="1">Young leaves</tissue>
    </source>
</reference>
<dbReference type="OrthoDB" id="1078367at2759"/>
<dbReference type="PANTHER" id="PTHR10302:SF18">
    <property type="entry name" value="PROTEIN OSB1, MITOCHONDRIAL"/>
    <property type="match status" value="1"/>
</dbReference>
<protein>
    <submittedName>
        <fullName evidence="1">Primosome PriB/single-strand DNA-binding</fullName>
    </submittedName>
</protein>
<dbReference type="EMBL" id="QPKB01000004">
    <property type="protein sequence ID" value="RWR83167.1"/>
    <property type="molecule type" value="Genomic_DNA"/>
</dbReference>
<dbReference type="AlphaFoldDB" id="A0A443NXB5"/>
<evidence type="ECO:0000313" key="2">
    <source>
        <dbReference type="Proteomes" id="UP000283530"/>
    </source>
</evidence>